<sequence length="147" mass="14643">MRISGTGRPVGLQGGVQGARTGGSGAAFAPAAAEAAPRASASGPSSGPAALAGLDALLALQSIDPDGPRRKRRAAKRGHDLLDVLEEIKVGLLSGTVSGAALDRVVALLGTLESSGDDGLDALIADINLRAEVELAKLGRYVDRPGA</sequence>
<gene>
    <name evidence="2" type="ORF">EDD54_1539</name>
</gene>
<evidence type="ECO:0000313" key="3">
    <source>
        <dbReference type="Proteomes" id="UP000294547"/>
    </source>
</evidence>
<reference evidence="2 3" key="1">
    <citation type="submission" date="2019-03" db="EMBL/GenBank/DDBJ databases">
        <title>Genomic Encyclopedia of Type Strains, Phase IV (KMG-IV): sequencing the most valuable type-strain genomes for metagenomic binning, comparative biology and taxonomic classification.</title>
        <authorList>
            <person name="Goeker M."/>
        </authorList>
    </citation>
    <scope>NUCLEOTIDE SEQUENCE [LARGE SCALE GENOMIC DNA]</scope>
    <source>
        <strain evidence="2 3">DSM 102969</strain>
    </source>
</reference>
<evidence type="ECO:0000313" key="2">
    <source>
        <dbReference type="EMBL" id="TDP87640.1"/>
    </source>
</evidence>
<dbReference type="EMBL" id="SNXY01000006">
    <property type="protein sequence ID" value="TDP87640.1"/>
    <property type="molecule type" value="Genomic_DNA"/>
</dbReference>
<proteinExistence type="predicted"/>
<dbReference type="AlphaFoldDB" id="A0A4R6RM56"/>
<organism evidence="2 3">
    <name type="scientific">Oharaeibacter diazotrophicus</name>
    <dbReference type="NCBI Taxonomy" id="1920512"/>
    <lineage>
        <taxon>Bacteria</taxon>
        <taxon>Pseudomonadati</taxon>
        <taxon>Pseudomonadota</taxon>
        <taxon>Alphaproteobacteria</taxon>
        <taxon>Hyphomicrobiales</taxon>
        <taxon>Pleomorphomonadaceae</taxon>
        <taxon>Oharaeibacter</taxon>
    </lineage>
</organism>
<dbReference type="RefSeq" id="WP_126541635.1">
    <property type="nucleotide sequence ID" value="NZ_BSPM01000008.1"/>
</dbReference>
<keyword evidence="3" id="KW-1185">Reference proteome</keyword>
<protein>
    <submittedName>
        <fullName evidence="2">Class II flagellar assembly regulator</fullName>
    </submittedName>
</protein>
<dbReference type="Proteomes" id="UP000294547">
    <property type="component" value="Unassembled WGS sequence"/>
</dbReference>
<feature type="compositionally biased region" description="Low complexity" evidence="1">
    <location>
        <begin position="26"/>
        <end position="47"/>
    </location>
</feature>
<comment type="caution">
    <text evidence="2">The sequence shown here is derived from an EMBL/GenBank/DDBJ whole genome shotgun (WGS) entry which is preliminary data.</text>
</comment>
<evidence type="ECO:0000256" key="1">
    <source>
        <dbReference type="SAM" id="MobiDB-lite"/>
    </source>
</evidence>
<dbReference type="GO" id="GO:0044781">
    <property type="term" value="P:bacterial-type flagellum organization"/>
    <property type="evidence" value="ECO:0007669"/>
    <property type="project" value="InterPro"/>
</dbReference>
<keyword evidence="2" id="KW-0969">Cilium</keyword>
<feature type="compositionally biased region" description="Gly residues" evidence="1">
    <location>
        <begin position="12"/>
        <end position="25"/>
    </location>
</feature>
<accession>A0A4R6RM56</accession>
<dbReference type="InterPro" id="IPR019704">
    <property type="entry name" value="Flagellar_assmbl_FliX_class2"/>
</dbReference>
<keyword evidence="2" id="KW-0282">Flagellum</keyword>
<keyword evidence="2" id="KW-0966">Cell projection</keyword>
<name>A0A4R6RM56_9HYPH</name>
<dbReference type="OrthoDB" id="8005693at2"/>
<dbReference type="Pfam" id="PF10768">
    <property type="entry name" value="FliX"/>
    <property type="match status" value="1"/>
</dbReference>
<feature type="region of interest" description="Disordered" evidence="1">
    <location>
        <begin position="1"/>
        <end position="47"/>
    </location>
</feature>